<evidence type="ECO:0000256" key="1">
    <source>
        <dbReference type="ARBA" id="ARBA00004173"/>
    </source>
</evidence>
<sequence>MLLRSVYRYYAVASTKTDEGVLQRVKKFVFGETVSPEQLQQTSDSDSYYQIKKATSPQLFNMEPSEIKDKLESITRKTMSLSTEHDWLLVDTRDIITKYKILKHCNEEFGFEVPSHQLKDINSVEDIVKYYCSIKSPSTKTFKSIDIDNLPPNLQIGGKVPRKQI</sequence>
<evidence type="ECO:0000256" key="6">
    <source>
        <dbReference type="ARBA" id="ARBA00035183"/>
    </source>
</evidence>
<dbReference type="InParanoid" id="A0A6P8HL24"/>
<dbReference type="Pfam" id="PF10501">
    <property type="entry name" value="Ribosomal_L50"/>
    <property type="match status" value="1"/>
</dbReference>
<protein>
    <recommendedName>
        <fullName evidence="6">Large ribosomal subunit protein mL50</fullName>
    </recommendedName>
    <alternativeName>
        <fullName evidence="7">39S ribosomal protein L50, mitochondrial</fullName>
    </alternativeName>
</protein>
<comment type="similarity">
    <text evidence="2">Belongs to the mitochondrion-specific ribosomal protein mL50 family.</text>
</comment>
<dbReference type="InterPro" id="IPR018305">
    <property type="entry name" value="Ribosomal_m50"/>
</dbReference>
<dbReference type="PANTHER" id="PTHR31542:SF1">
    <property type="entry name" value="LARGE RIBOSOMAL SUBUNIT PROTEIN ML50"/>
    <property type="match status" value="1"/>
</dbReference>
<evidence type="ECO:0000256" key="3">
    <source>
        <dbReference type="ARBA" id="ARBA00022980"/>
    </source>
</evidence>
<dbReference type="GO" id="GO:0005762">
    <property type="term" value="C:mitochondrial large ribosomal subunit"/>
    <property type="evidence" value="ECO:0007669"/>
    <property type="project" value="TreeGrafter"/>
</dbReference>
<dbReference type="AlphaFoldDB" id="A0A6P8HL24"/>
<dbReference type="KEGG" id="aten:116290486"/>
<evidence type="ECO:0000256" key="4">
    <source>
        <dbReference type="ARBA" id="ARBA00023128"/>
    </source>
</evidence>
<dbReference type="Proteomes" id="UP000515163">
    <property type="component" value="Unplaced"/>
</dbReference>
<name>A0A6P8HL24_ACTTE</name>
<reference evidence="9" key="1">
    <citation type="submission" date="2025-08" db="UniProtKB">
        <authorList>
            <consortium name="RefSeq"/>
        </authorList>
    </citation>
    <scope>IDENTIFICATION</scope>
    <source>
        <tissue evidence="9">Tentacle</tissue>
    </source>
</reference>
<dbReference type="PANTHER" id="PTHR31542">
    <property type="entry name" value="39A RIBOSOMAL PROTEIN L50, MITOCHONDRIAL"/>
    <property type="match status" value="1"/>
</dbReference>
<keyword evidence="3" id="KW-0689">Ribosomal protein</keyword>
<organism evidence="8 9">
    <name type="scientific">Actinia tenebrosa</name>
    <name type="common">Australian red waratah sea anemone</name>
    <dbReference type="NCBI Taxonomy" id="6105"/>
    <lineage>
        <taxon>Eukaryota</taxon>
        <taxon>Metazoa</taxon>
        <taxon>Cnidaria</taxon>
        <taxon>Anthozoa</taxon>
        <taxon>Hexacorallia</taxon>
        <taxon>Actiniaria</taxon>
        <taxon>Actiniidae</taxon>
        <taxon>Actinia</taxon>
    </lineage>
</organism>
<keyword evidence="4" id="KW-0496">Mitochondrion</keyword>
<keyword evidence="8" id="KW-1185">Reference proteome</keyword>
<evidence type="ECO:0000256" key="7">
    <source>
        <dbReference type="ARBA" id="ARBA00035398"/>
    </source>
</evidence>
<gene>
    <name evidence="9" type="primary">LOC116290486</name>
</gene>
<evidence type="ECO:0000313" key="8">
    <source>
        <dbReference type="Proteomes" id="UP000515163"/>
    </source>
</evidence>
<accession>A0A6P8HL24</accession>
<evidence type="ECO:0000256" key="5">
    <source>
        <dbReference type="ARBA" id="ARBA00023274"/>
    </source>
</evidence>
<evidence type="ECO:0000313" key="9">
    <source>
        <dbReference type="RefSeq" id="XP_031553387.1"/>
    </source>
</evidence>
<dbReference type="OrthoDB" id="9939609at2759"/>
<evidence type="ECO:0000256" key="2">
    <source>
        <dbReference type="ARBA" id="ARBA00008860"/>
    </source>
</evidence>
<keyword evidence="5" id="KW-0687">Ribonucleoprotein</keyword>
<comment type="subcellular location">
    <subcellularLocation>
        <location evidence="1">Mitochondrion</location>
    </subcellularLocation>
</comment>
<dbReference type="RefSeq" id="XP_031553387.1">
    <property type="nucleotide sequence ID" value="XM_031697527.1"/>
</dbReference>
<dbReference type="GeneID" id="116290486"/>
<proteinExistence type="inferred from homology"/>